<evidence type="ECO:0000259" key="5">
    <source>
        <dbReference type="Pfam" id="PF00501"/>
    </source>
</evidence>
<dbReference type="SUPFAM" id="SSF56801">
    <property type="entry name" value="Acetyl-CoA synthetase-like"/>
    <property type="match status" value="1"/>
</dbReference>
<keyword evidence="7" id="KW-1185">Reference proteome</keyword>
<name>A0A6G0W3L7_9STRA</name>
<dbReference type="PRINTS" id="PR00154">
    <property type="entry name" value="AMPBINDING"/>
</dbReference>
<sequence length="153" mass="16628">MPVDATFPVKRLAYMLEDAAVAAIVTTKAYQSAVDPFSSSIPVVYADSSDLYVDVLRYDATKHCLATPESEAYIVYTSGSTGKPKGVPVLHRGAVNTVMHFPMPGIGKGVRAMQFMAIGFDNCQWEVWSTLSFGAPSSCENQMYSRPSIKSKC</sequence>
<dbReference type="Pfam" id="PF00501">
    <property type="entry name" value="AMP-binding"/>
    <property type="match status" value="1"/>
</dbReference>
<dbReference type="InterPro" id="IPR020845">
    <property type="entry name" value="AMP-binding_CS"/>
</dbReference>
<dbReference type="GO" id="GO:0016874">
    <property type="term" value="F:ligase activity"/>
    <property type="evidence" value="ECO:0007669"/>
    <property type="project" value="UniProtKB-KW"/>
</dbReference>
<keyword evidence="3" id="KW-0436">Ligase</keyword>
<evidence type="ECO:0000256" key="3">
    <source>
        <dbReference type="ARBA" id="ARBA00022598"/>
    </source>
</evidence>
<evidence type="ECO:0000313" key="7">
    <source>
        <dbReference type="Proteomes" id="UP000481153"/>
    </source>
</evidence>
<dbReference type="Proteomes" id="UP000481153">
    <property type="component" value="Unassembled WGS sequence"/>
</dbReference>
<accession>A0A6G0W3L7</accession>
<dbReference type="Gene3D" id="3.40.50.980">
    <property type="match status" value="2"/>
</dbReference>
<evidence type="ECO:0000256" key="1">
    <source>
        <dbReference type="ARBA" id="ARBA00022450"/>
    </source>
</evidence>
<dbReference type="GO" id="GO:0043041">
    <property type="term" value="P:amino acid activation for nonribosomal peptide biosynthetic process"/>
    <property type="evidence" value="ECO:0007669"/>
    <property type="project" value="TreeGrafter"/>
</dbReference>
<evidence type="ECO:0000256" key="2">
    <source>
        <dbReference type="ARBA" id="ARBA00022553"/>
    </source>
</evidence>
<keyword evidence="2" id="KW-0597">Phosphoprotein</keyword>
<comment type="caution">
    <text evidence="6">The sequence shown here is derived from an EMBL/GenBank/DDBJ whole genome shotgun (WGS) entry which is preliminary data.</text>
</comment>
<gene>
    <name evidence="6" type="ORF">Ae201684_019054</name>
</gene>
<comment type="similarity">
    <text evidence="4">Belongs to the NRP synthetase family.</text>
</comment>
<dbReference type="GO" id="GO:0044550">
    <property type="term" value="P:secondary metabolite biosynthetic process"/>
    <property type="evidence" value="ECO:0007669"/>
    <property type="project" value="TreeGrafter"/>
</dbReference>
<dbReference type="GO" id="GO:0005737">
    <property type="term" value="C:cytoplasm"/>
    <property type="evidence" value="ECO:0007669"/>
    <property type="project" value="TreeGrafter"/>
</dbReference>
<proteinExistence type="inferred from homology"/>
<dbReference type="PANTHER" id="PTHR45527:SF11">
    <property type="entry name" value="NONRIBOSOMAL PEPTIDE SYNTHETASE 5"/>
    <property type="match status" value="1"/>
</dbReference>
<dbReference type="InterPro" id="IPR020459">
    <property type="entry name" value="AMP-binding"/>
</dbReference>
<dbReference type="PROSITE" id="PS00455">
    <property type="entry name" value="AMP_BINDING"/>
    <property type="match status" value="1"/>
</dbReference>
<keyword evidence="1" id="KW-0596">Phosphopantetheine</keyword>
<feature type="domain" description="AMP-dependent synthetase/ligase" evidence="5">
    <location>
        <begin position="1"/>
        <end position="137"/>
    </location>
</feature>
<organism evidence="6 7">
    <name type="scientific">Aphanomyces euteiches</name>
    <dbReference type="NCBI Taxonomy" id="100861"/>
    <lineage>
        <taxon>Eukaryota</taxon>
        <taxon>Sar</taxon>
        <taxon>Stramenopiles</taxon>
        <taxon>Oomycota</taxon>
        <taxon>Saprolegniomycetes</taxon>
        <taxon>Saprolegniales</taxon>
        <taxon>Verrucalvaceae</taxon>
        <taxon>Aphanomyces</taxon>
    </lineage>
</organism>
<dbReference type="GO" id="GO:0031177">
    <property type="term" value="F:phosphopantetheine binding"/>
    <property type="evidence" value="ECO:0007669"/>
    <property type="project" value="TreeGrafter"/>
</dbReference>
<dbReference type="EMBL" id="VJMJ01000382">
    <property type="protein sequence ID" value="KAF0721587.1"/>
    <property type="molecule type" value="Genomic_DNA"/>
</dbReference>
<evidence type="ECO:0000313" key="6">
    <source>
        <dbReference type="EMBL" id="KAF0721587.1"/>
    </source>
</evidence>
<reference evidence="6 7" key="1">
    <citation type="submission" date="2019-07" db="EMBL/GenBank/DDBJ databases">
        <title>Genomics analysis of Aphanomyces spp. identifies a new class of oomycete effector associated with host adaptation.</title>
        <authorList>
            <person name="Gaulin E."/>
        </authorList>
    </citation>
    <scope>NUCLEOTIDE SEQUENCE [LARGE SCALE GENOMIC DNA]</scope>
    <source>
        <strain evidence="6 7">ATCC 201684</strain>
    </source>
</reference>
<protein>
    <recommendedName>
        <fullName evidence="5">AMP-dependent synthetase/ligase domain-containing protein</fullName>
    </recommendedName>
</protein>
<dbReference type="PANTHER" id="PTHR45527">
    <property type="entry name" value="NONRIBOSOMAL PEPTIDE SYNTHETASE"/>
    <property type="match status" value="1"/>
</dbReference>
<dbReference type="VEuPathDB" id="FungiDB:AeMF1_006962"/>
<evidence type="ECO:0000256" key="4">
    <source>
        <dbReference type="ARBA" id="ARBA00029454"/>
    </source>
</evidence>
<dbReference type="AlphaFoldDB" id="A0A6G0W3L7"/>
<dbReference type="InterPro" id="IPR000873">
    <property type="entry name" value="AMP-dep_synth/lig_dom"/>
</dbReference>